<keyword evidence="10" id="KW-1185">Reference proteome</keyword>
<reference evidence="9 10" key="1">
    <citation type="submission" date="2020-08" db="EMBL/GenBank/DDBJ databases">
        <authorList>
            <person name="Liu C."/>
            <person name="Sun Q."/>
        </authorList>
    </citation>
    <scope>NUCLEOTIDE SEQUENCE [LARGE SCALE GENOMIC DNA]</scope>
    <source>
        <strain evidence="9 10">NSJ-59</strain>
    </source>
</reference>
<evidence type="ECO:0000313" key="10">
    <source>
        <dbReference type="Proteomes" id="UP000606870"/>
    </source>
</evidence>
<dbReference type="PANTHER" id="PTHR30176">
    <property type="entry name" value="FERREDOXIN-TYPE PROTEIN NAPH"/>
    <property type="match status" value="1"/>
</dbReference>
<evidence type="ECO:0000259" key="8">
    <source>
        <dbReference type="PROSITE" id="PS51379"/>
    </source>
</evidence>
<sequence>MAKISKDIVRYRSLRLAGYVIGFMLFYAPFDGFARFIDLFITPTQLYSIHEPCFRIPLHDLLLGNMGEAGPVSLIAFGLLLVVSLFFGPLFCGKLCPAGALPEYLSRLVPDRFKIDWPKHIPATPIRYGFFAGFLLAGVVGISEHCSYCNFYVFDLFVQTVTTGHLPVYSISLILTFLVWFFIMGIFTQGGRGFCNFLCPVGACSNLVHVLGVHIPWTWRLRVGQPSCVHCGRCTKVCPMSCLTLTDHALKLDRHRCILCQECQHTCPAKAISYGRGEVK</sequence>
<gene>
    <name evidence="9" type="ORF">H8J70_00145</name>
</gene>
<accession>A0ABR6VEN0</accession>
<comment type="caution">
    <text evidence="9">The sequence shown here is derived from an EMBL/GenBank/DDBJ whole genome shotgun (WGS) entry which is preliminary data.</text>
</comment>
<dbReference type="InterPro" id="IPR017900">
    <property type="entry name" value="4Fe4S_Fe_S_CS"/>
</dbReference>
<dbReference type="Pfam" id="PF12801">
    <property type="entry name" value="Fer4_5"/>
    <property type="match status" value="2"/>
</dbReference>
<keyword evidence="2" id="KW-0004">4Fe-4S</keyword>
<evidence type="ECO:0000256" key="1">
    <source>
        <dbReference type="ARBA" id="ARBA00022448"/>
    </source>
</evidence>
<dbReference type="InterPro" id="IPR017896">
    <property type="entry name" value="4Fe4S_Fe-S-bd"/>
</dbReference>
<proteinExistence type="predicted"/>
<evidence type="ECO:0000256" key="3">
    <source>
        <dbReference type="ARBA" id="ARBA00022723"/>
    </source>
</evidence>
<evidence type="ECO:0000256" key="7">
    <source>
        <dbReference type="SAM" id="Phobius"/>
    </source>
</evidence>
<keyword evidence="1" id="KW-0813">Transport</keyword>
<evidence type="ECO:0000256" key="2">
    <source>
        <dbReference type="ARBA" id="ARBA00022485"/>
    </source>
</evidence>
<evidence type="ECO:0000256" key="5">
    <source>
        <dbReference type="ARBA" id="ARBA00023004"/>
    </source>
</evidence>
<dbReference type="InterPro" id="IPR051684">
    <property type="entry name" value="Electron_Trans/Redox"/>
</dbReference>
<keyword evidence="7" id="KW-0472">Membrane</keyword>
<dbReference type="PANTHER" id="PTHR30176:SF3">
    <property type="entry name" value="FERREDOXIN-TYPE PROTEIN NAPH"/>
    <property type="match status" value="1"/>
</dbReference>
<name>A0ABR6VEN0_9FIRM</name>
<dbReference type="RefSeq" id="WP_186501739.1">
    <property type="nucleotide sequence ID" value="NZ_JACOGK010000001.1"/>
</dbReference>
<feature type="domain" description="4Fe-4S ferredoxin-type" evidence="8">
    <location>
        <begin position="249"/>
        <end position="277"/>
    </location>
</feature>
<feature type="transmembrane region" description="Helical" evidence="7">
    <location>
        <begin position="72"/>
        <end position="92"/>
    </location>
</feature>
<dbReference type="PROSITE" id="PS00198">
    <property type="entry name" value="4FE4S_FER_1"/>
    <property type="match status" value="1"/>
</dbReference>
<keyword evidence="4" id="KW-0249">Electron transport</keyword>
<keyword evidence="7" id="KW-1133">Transmembrane helix</keyword>
<feature type="transmembrane region" description="Helical" evidence="7">
    <location>
        <begin position="128"/>
        <end position="154"/>
    </location>
</feature>
<keyword evidence="6" id="KW-0411">Iron-sulfur</keyword>
<evidence type="ECO:0000313" key="9">
    <source>
        <dbReference type="EMBL" id="MBC3535677.1"/>
    </source>
</evidence>
<feature type="transmembrane region" description="Helical" evidence="7">
    <location>
        <begin position="12"/>
        <end position="30"/>
    </location>
</feature>
<feature type="domain" description="4Fe-4S ferredoxin-type" evidence="8">
    <location>
        <begin position="219"/>
        <end position="248"/>
    </location>
</feature>
<dbReference type="PROSITE" id="PS51379">
    <property type="entry name" value="4FE4S_FER_2"/>
    <property type="match status" value="2"/>
</dbReference>
<dbReference type="EMBL" id="JACOGK010000001">
    <property type="protein sequence ID" value="MBC3535677.1"/>
    <property type="molecule type" value="Genomic_DNA"/>
</dbReference>
<dbReference type="SUPFAM" id="SSF54862">
    <property type="entry name" value="4Fe-4S ferredoxins"/>
    <property type="match status" value="1"/>
</dbReference>
<organism evidence="9 10">
    <name type="scientific">Megasphaera hominis</name>
    <dbReference type="NCBI Taxonomy" id="159836"/>
    <lineage>
        <taxon>Bacteria</taxon>
        <taxon>Bacillati</taxon>
        <taxon>Bacillota</taxon>
        <taxon>Negativicutes</taxon>
        <taxon>Veillonellales</taxon>
        <taxon>Veillonellaceae</taxon>
        <taxon>Megasphaera</taxon>
    </lineage>
</organism>
<keyword evidence="7" id="KW-0812">Transmembrane</keyword>
<dbReference type="Proteomes" id="UP000606870">
    <property type="component" value="Unassembled WGS sequence"/>
</dbReference>
<keyword evidence="5" id="KW-0408">Iron</keyword>
<dbReference type="Gene3D" id="3.30.70.20">
    <property type="match status" value="1"/>
</dbReference>
<dbReference type="Pfam" id="PF12838">
    <property type="entry name" value="Fer4_7"/>
    <property type="match status" value="1"/>
</dbReference>
<evidence type="ECO:0000256" key="6">
    <source>
        <dbReference type="ARBA" id="ARBA00023014"/>
    </source>
</evidence>
<feature type="transmembrane region" description="Helical" evidence="7">
    <location>
        <begin position="166"/>
        <end position="187"/>
    </location>
</feature>
<protein>
    <submittedName>
        <fullName evidence="9">4Fe-4S dicluster domain-containing protein</fullName>
    </submittedName>
</protein>
<evidence type="ECO:0000256" key="4">
    <source>
        <dbReference type="ARBA" id="ARBA00022982"/>
    </source>
</evidence>
<keyword evidence="3" id="KW-0479">Metal-binding</keyword>